<feature type="transmembrane region" description="Helical" evidence="13">
    <location>
        <begin position="216"/>
        <end position="236"/>
    </location>
</feature>
<feature type="transmembrane region" description="Helical" evidence="13">
    <location>
        <begin position="256"/>
        <end position="277"/>
    </location>
</feature>
<keyword evidence="8" id="KW-0249">Electron transport</keyword>
<dbReference type="SUPFAM" id="SSF46626">
    <property type="entry name" value="Cytochrome c"/>
    <property type="match status" value="1"/>
</dbReference>
<dbReference type="InterPro" id="IPR002585">
    <property type="entry name" value="Cyt-d_ubiquinol_oxidase_su_1"/>
</dbReference>
<dbReference type="GO" id="GO:0019646">
    <property type="term" value="P:aerobic electron transport chain"/>
    <property type="evidence" value="ECO:0007669"/>
    <property type="project" value="InterPro"/>
</dbReference>
<dbReference type="Proteomes" id="UP000002534">
    <property type="component" value="Chromosome"/>
</dbReference>
<dbReference type="GO" id="GO:0046872">
    <property type="term" value="F:metal ion binding"/>
    <property type="evidence" value="ECO:0007669"/>
    <property type="project" value="UniProtKB-KW"/>
</dbReference>
<dbReference type="KEGG" id="pca:Pcar_2570"/>
<proteinExistence type="inferred from homology"/>
<sequence>MNYPIWYLPSVGGGAMIAAIAVSHVFISHFAVGGGFWLVLLETRALRHRDQPLYRFTQSFARLFVLTTLIFGALTGVGIWFAISLVQPAGTSALIHRFVFIWAAEWVLFLVEVVAITVYLHSFGHLAPRRHLIVGRVYCAASWLSLFAINGIITFMLTPGMASQHSGLPRAFFNPSFWPSLALRTCLAGLISGLFVAIFAAFLADRDLASRLIRMTAGWSLLALCGALPAGLWYLQSLPVPVRTLTEGASPTIVRTLAMGRIALWVLLPGSLLALWRPARIGKAAAMAGLAAGLLLMGSFEWTREAARRPYVLYGDIYSNGQRADRTTTEPFLPTAPWSRSSSPGRELFKFQCYACHTLGGLNNDIIERTRGMSQSSLAAYISQLHAIRPFMPPFIGTAEEQHALAAYLIDQQPTSPDTQTPLARPGSQP</sequence>
<evidence type="ECO:0000256" key="8">
    <source>
        <dbReference type="ARBA" id="ARBA00022982"/>
    </source>
</evidence>
<dbReference type="GO" id="GO:0020037">
    <property type="term" value="F:heme binding"/>
    <property type="evidence" value="ECO:0007669"/>
    <property type="project" value="InterPro"/>
</dbReference>
<feature type="transmembrane region" description="Helical" evidence="13">
    <location>
        <begin position="284"/>
        <end position="302"/>
    </location>
</feature>
<keyword evidence="5 12" id="KW-0349">Heme</keyword>
<evidence type="ECO:0000256" key="2">
    <source>
        <dbReference type="ARBA" id="ARBA00009819"/>
    </source>
</evidence>
<reference evidence="16" key="1">
    <citation type="submission" date="2005-10" db="EMBL/GenBank/DDBJ databases">
        <title>Complete sequence of Pelobacter carbinolicus DSM 2380.</title>
        <authorList>
            <person name="Copeland A."/>
            <person name="Lucas S."/>
            <person name="Lapidus A."/>
            <person name="Barry K."/>
            <person name="Detter J.C."/>
            <person name="Glavina T."/>
            <person name="Hammon N."/>
            <person name="Israni S."/>
            <person name="Pitluck S."/>
            <person name="Chertkov O."/>
            <person name="Schmutz J."/>
            <person name="Larimer F."/>
            <person name="Land M."/>
            <person name="Kyrpides N."/>
            <person name="Ivanova N."/>
            <person name="Richardson P."/>
        </authorList>
    </citation>
    <scope>NUCLEOTIDE SEQUENCE [LARGE SCALE GENOMIC DNA]</scope>
    <source>
        <strain evidence="16">DSM 2380 / NBRC 103641 / GraBd1</strain>
    </source>
</reference>
<keyword evidence="6 13" id="KW-0812">Transmembrane</keyword>
<feature type="domain" description="Cytochrome c" evidence="14">
    <location>
        <begin position="340"/>
        <end position="430"/>
    </location>
</feature>
<dbReference type="RefSeq" id="WP_011342346.1">
    <property type="nucleotide sequence ID" value="NC_007498.2"/>
</dbReference>
<evidence type="ECO:0000256" key="12">
    <source>
        <dbReference type="PROSITE-ProRule" id="PRU00433"/>
    </source>
</evidence>
<evidence type="ECO:0000256" key="9">
    <source>
        <dbReference type="ARBA" id="ARBA00022989"/>
    </source>
</evidence>
<evidence type="ECO:0000256" key="11">
    <source>
        <dbReference type="ARBA" id="ARBA00023136"/>
    </source>
</evidence>
<dbReference type="GO" id="GO:0009055">
    <property type="term" value="F:electron transfer activity"/>
    <property type="evidence" value="ECO:0007669"/>
    <property type="project" value="InterPro"/>
</dbReference>
<reference evidence="15 16" key="2">
    <citation type="journal article" date="2012" name="BMC Genomics">
        <title>The genome of Pelobacter carbinolicus reveals surprising metabolic capabilities and physiological features.</title>
        <authorList>
            <person name="Aklujkar M."/>
            <person name="Haveman S.A."/>
            <person name="Didonato R.Jr."/>
            <person name="Chertkov O."/>
            <person name="Han C.S."/>
            <person name="Land M.L."/>
            <person name="Brown P."/>
            <person name="Lovley D.R."/>
        </authorList>
    </citation>
    <scope>NUCLEOTIDE SEQUENCE [LARGE SCALE GENOMIC DNA]</scope>
    <source>
        <strain evidence="16">DSM 2380 / NBRC 103641 / GraBd1</strain>
    </source>
</reference>
<feature type="transmembrane region" description="Helical" evidence="13">
    <location>
        <begin position="15"/>
        <end position="40"/>
    </location>
</feature>
<evidence type="ECO:0000256" key="3">
    <source>
        <dbReference type="ARBA" id="ARBA00022448"/>
    </source>
</evidence>
<comment type="subcellular location">
    <subcellularLocation>
        <location evidence="1">Cell membrane</location>
        <topology evidence="1">Multi-pass membrane protein</topology>
    </subcellularLocation>
</comment>
<dbReference type="eggNOG" id="COG2010">
    <property type="taxonomic scope" value="Bacteria"/>
</dbReference>
<evidence type="ECO:0000256" key="4">
    <source>
        <dbReference type="ARBA" id="ARBA00022475"/>
    </source>
</evidence>
<evidence type="ECO:0000259" key="14">
    <source>
        <dbReference type="PROSITE" id="PS51007"/>
    </source>
</evidence>
<keyword evidence="16" id="KW-1185">Reference proteome</keyword>
<dbReference type="PROSITE" id="PS51007">
    <property type="entry name" value="CYTC"/>
    <property type="match status" value="1"/>
</dbReference>
<dbReference type="OrthoDB" id="9795893at2"/>
<dbReference type="GO" id="GO:0070069">
    <property type="term" value="C:cytochrome complex"/>
    <property type="evidence" value="ECO:0007669"/>
    <property type="project" value="InterPro"/>
</dbReference>
<evidence type="ECO:0000313" key="15">
    <source>
        <dbReference type="EMBL" id="ABA89808.1"/>
    </source>
</evidence>
<evidence type="ECO:0000256" key="6">
    <source>
        <dbReference type="ARBA" id="ARBA00022692"/>
    </source>
</evidence>
<accession>Q3A1E9</accession>
<feature type="transmembrane region" description="Helical" evidence="13">
    <location>
        <begin position="60"/>
        <end position="83"/>
    </location>
</feature>
<evidence type="ECO:0000256" key="10">
    <source>
        <dbReference type="ARBA" id="ARBA00023004"/>
    </source>
</evidence>
<feature type="transmembrane region" description="Helical" evidence="13">
    <location>
        <begin position="132"/>
        <end position="157"/>
    </location>
</feature>
<keyword evidence="3" id="KW-0813">Transport</keyword>
<protein>
    <submittedName>
        <fullName evidence="15">Cytochrome c, 1 heme-binding site</fullName>
    </submittedName>
</protein>
<evidence type="ECO:0000256" key="1">
    <source>
        <dbReference type="ARBA" id="ARBA00004651"/>
    </source>
</evidence>
<dbReference type="EMBL" id="CP000142">
    <property type="protein sequence ID" value="ABA89808.1"/>
    <property type="molecule type" value="Genomic_DNA"/>
</dbReference>
<keyword evidence="4" id="KW-1003">Cell membrane</keyword>
<name>Q3A1E9_SYNC1</name>
<dbReference type="HOGENOM" id="CLU_033225_0_0_7"/>
<organism evidence="15 16">
    <name type="scientific">Syntrophotalea carbinolica (strain DSM 2380 / NBRC 103641 / GraBd1)</name>
    <name type="common">Pelobacter carbinolicus</name>
    <dbReference type="NCBI Taxonomy" id="338963"/>
    <lineage>
        <taxon>Bacteria</taxon>
        <taxon>Pseudomonadati</taxon>
        <taxon>Thermodesulfobacteriota</taxon>
        <taxon>Desulfuromonadia</taxon>
        <taxon>Desulfuromonadales</taxon>
        <taxon>Syntrophotaleaceae</taxon>
        <taxon>Syntrophotalea</taxon>
    </lineage>
</organism>
<gene>
    <name evidence="15" type="ordered locus">Pcar_2570</name>
</gene>
<feature type="transmembrane region" description="Helical" evidence="13">
    <location>
        <begin position="95"/>
        <end position="120"/>
    </location>
</feature>
<evidence type="ECO:0000256" key="5">
    <source>
        <dbReference type="ARBA" id="ARBA00022617"/>
    </source>
</evidence>
<dbReference type="InterPro" id="IPR036909">
    <property type="entry name" value="Cyt_c-like_dom_sf"/>
</dbReference>
<dbReference type="Gene3D" id="1.10.760.10">
    <property type="entry name" value="Cytochrome c-like domain"/>
    <property type="match status" value="1"/>
</dbReference>
<evidence type="ECO:0000256" key="13">
    <source>
        <dbReference type="SAM" id="Phobius"/>
    </source>
</evidence>
<dbReference type="InterPro" id="IPR009056">
    <property type="entry name" value="Cyt_c-like_dom"/>
</dbReference>
<dbReference type="STRING" id="338963.Pcar_2570"/>
<feature type="transmembrane region" description="Helical" evidence="13">
    <location>
        <begin position="177"/>
        <end position="204"/>
    </location>
</feature>
<dbReference type="AlphaFoldDB" id="Q3A1E9"/>
<dbReference type="GO" id="GO:0005886">
    <property type="term" value="C:plasma membrane"/>
    <property type="evidence" value="ECO:0007669"/>
    <property type="project" value="UniProtKB-SubCell"/>
</dbReference>
<evidence type="ECO:0000256" key="7">
    <source>
        <dbReference type="ARBA" id="ARBA00022723"/>
    </source>
</evidence>
<keyword evidence="11 13" id="KW-0472">Membrane</keyword>
<keyword evidence="9 13" id="KW-1133">Transmembrane helix</keyword>
<comment type="similarity">
    <text evidence="2">Belongs to the cytochrome ubiquinol oxidase subunit 1 family.</text>
</comment>
<evidence type="ECO:0000313" key="16">
    <source>
        <dbReference type="Proteomes" id="UP000002534"/>
    </source>
</evidence>
<dbReference type="Pfam" id="PF13442">
    <property type="entry name" value="Cytochrome_CBB3"/>
    <property type="match status" value="1"/>
</dbReference>
<dbReference type="Pfam" id="PF01654">
    <property type="entry name" value="Cyt_bd_oxida_I"/>
    <property type="match status" value="1"/>
</dbReference>
<keyword evidence="10 12" id="KW-0408">Iron</keyword>
<dbReference type="eggNOG" id="COG1271">
    <property type="taxonomic scope" value="Bacteria"/>
</dbReference>
<keyword evidence="7 12" id="KW-0479">Metal-binding</keyword>